<dbReference type="Gene3D" id="3.40.30.10">
    <property type="entry name" value="Glutaredoxin"/>
    <property type="match status" value="1"/>
</dbReference>
<dbReference type="OrthoDB" id="677051at2"/>
<dbReference type="RefSeq" id="WP_047944492.1">
    <property type="nucleotide sequence ID" value="NZ_CP053989.1"/>
</dbReference>
<accession>A0A0J1I7G6</accession>
<dbReference type="GeneID" id="56350840"/>
<name>A0A0J1I7G6_NIACI</name>
<sequence>MEKIETIEKFEELVQNKDAFWLVKHSVTCPISASAFDEYKQYEGKNNAVDTYYLTVQDARDVSNYIAEKYEVRHESPQALLFVHNNIVWHASHGQITAASLQQVSEENKL</sequence>
<organism evidence="1 2">
    <name type="scientific">Niallia circulans</name>
    <name type="common">Bacillus circulans</name>
    <dbReference type="NCBI Taxonomy" id="1397"/>
    <lineage>
        <taxon>Bacteria</taxon>
        <taxon>Bacillati</taxon>
        <taxon>Bacillota</taxon>
        <taxon>Bacilli</taxon>
        <taxon>Bacillales</taxon>
        <taxon>Bacillaceae</taxon>
        <taxon>Niallia</taxon>
    </lineage>
</organism>
<dbReference type="AlphaFoldDB" id="A0A0J1I7G6"/>
<proteinExistence type="predicted"/>
<protein>
    <submittedName>
        <fullName evidence="1">Thioredoxin</fullName>
    </submittedName>
</protein>
<dbReference type="EMBL" id="LDPH01000034">
    <property type="protein sequence ID" value="KLV21894.1"/>
    <property type="molecule type" value="Genomic_DNA"/>
</dbReference>
<dbReference type="PATRIC" id="fig|1397.4.peg.3594"/>
<evidence type="ECO:0000313" key="1">
    <source>
        <dbReference type="EMBL" id="KLV21894.1"/>
    </source>
</evidence>
<comment type="caution">
    <text evidence="1">The sequence shown here is derived from an EMBL/GenBank/DDBJ whole genome shotgun (WGS) entry which is preliminary data.</text>
</comment>
<gene>
    <name evidence="1" type="ORF">ABW02_22335</name>
</gene>
<dbReference type="Pfam" id="PF11009">
    <property type="entry name" value="BrxC"/>
    <property type="match status" value="1"/>
</dbReference>
<reference evidence="1 2" key="1">
    <citation type="submission" date="2015-05" db="EMBL/GenBank/DDBJ databases">
        <title>Whole genome sequence and identification of bacterial endophytes from Costus igneus.</title>
        <authorList>
            <person name="Lee Y.P."/>
            <person name="Gan H.M."/>
            <person name="Eng W."/>
            <person name="Wheatley M.S."/>
            <person name="Caraballo A."/>
            <person name="Polter S."/>
            <person name="Savka M.A."/>
            <person name="Hudson A.O."/>
        </authorList>
    </citation>
    <scope>NUCLEOTIDE SEQUENCE [LARGE SCALE GENOMIC DNA]</scope>
    <source>
        <strain evidence="1 2">RIT379</strain>
    </source>
</reference>
<dbReference type="Proteomes" id="UP000036045">
    <property type="component" value="Unassembled WGS sequence"/>
</dbReference>
<dbReference type="NCBIfam" id="TIGR04019">
    <property type="entry name" value="B_thiol_YtxJ"/>
    <property type="match status" value="1"/>
</dbReference>
<keyword evidence="2" id="KW-1185">Reference proteome</keyword>
<dbReference type="SUPFAM" id="SSF52833">
    <property type="entry name" value="Thioredoxin-like"/>
    <property type="match status" value="1"/>
</dbReference>
<dbReference type="InterPro" id="IPR022551">
    <property type="entry name" value="BrxC"/>
</dbReference>
<dbReference type="InterPro" id="IPR036249">
    <property type="entry name" value="Thioredoxin-like_sf"/>
</dbReference>
<evidence type="ECO:0000313" key="2">
    <source>
        <dbReference type="Proteomes" id="UP000036045"/>
    </source>
</evidence>